<dbReference type="Proteomes" id="UP000663828">
    <property type="component" value="Unassembled WGS sequence"/>
</dbReference>
<reference evidence="2" key="1">
    <citation type="submission" date="2021-02" db="EMBL/GenBank/DDBJ databases">
        <authorList>
            <person name="Nowell W R."/>
        </authorList>
    </citation>
    <scope>NUCLEOTIDE SEQUENCE</scope>
</reference>
<comment type="caution">
    <text evidence="2">The sequence shown here is derived from an EMBL/GenBank/DDBJ whole genome shotgun (WGS) entry which is preliminary data.</text>
</comment>
<name>A0A815YSZ2_ADIRI</name>
<evidence type="ECO:0000313" key="2">
    <source>
        <dbReference type="EMBL" id="CAF1573859.1"/>
    </source>
</evidence>
<dbReference type="EMBL" id="CAJNOR010005721">
    <property type="protein sequence ID" value="CAF1573859.1"/>
    <property type="molecule type" value="Genomic_DNA"/>
</dbReference>
<gene>
    <name evidence="2" type="ORF">XAT740_LOCUS44749</name>
</gene>
<accession>A0A815YSZ2</accession>
<sequence>MASNDDCINSESNAMDNTTPAINGSTVDSDQNGLNDVSRVETQVTNEHSTAPKTHSHGQNTHRYTDLTTNLASSTVTLIIQRSKPLILKLRNPSHAWGGLGSAVKPQNDIESTINSLGDELVAHITATVNSIRNEVKSARPQPDEENYELKTAAYQELVKSITHIMNNLTATLDDFFIEYRKLIDRFWDHIRNCADSDVPDSVQQFENQTEKIFRDAVTNKIEPLFKAIDSKLNPSEQSLGFC</sequence>
<feature type="region of interest" description="Disordered" evidence="1">
    <location>
        <begin position="1"/>
        <end position="33"/>
    </location>
</feature>
<protein>
    <submittedName>
        <fullName evidence="2">Uncharacterized protein</fullName>
    </submittedName>
</protein>
<keyword evidence="3" id="KW-1185">Reference proteome</keyword>
<evidence type="ECO:0000256" key="1">
    <source>
        <dbReference type="SAM" id="MobiDB-lite"/>
    </source>
</evidence>
<organism evidence="2 3">
    <name type="scientific">Adineta ricciae</name>
    <name type="common">Rotifer</name>
    <dbReference type="NCBI Taxonomy" id="249248"/>
    <lineage>
        <taxon>Eukaryota</taxon>
        <taxon>Metazoa</taxon>
        <taxon>Spiralia</taxon>
        <taxon>Gnathifera</taxon>
        <taxon>Rotifera</taxon>
        <taxon>Eurotatoria</taxon>
        <taxon>Bdelloidea</taxon>
        <taxon>Adinetida</taxon>
        <taxon>Adinetidae</taxon>
        <taxon>Adineta</taxon>
    </lineage>
</organism>
<proteinExistence type="predicted"/>
<dbReference type="AlphaFoldDB" id="A0A815YSZ2"/>
<evidence type="ECO:0000313" key="3">
    <source>
        <dbReference type="Proteomes" id="UP000663828"/>
    </source>
</evidence>